<dbReference type="SUPFAM" id="SSF53098">
    <property type="entry name" value="Ribonuclease H-like"/>
    <property type="match status" value="1"/>
</dbReference>
<accession>A0ABU5HIL0</accession>
<organism evidence="2 3">
    <name type="scientific">Hyalangium rubrum</name>
    <dbReference type="NCBI Taxonomy" id="3103134"/>
    <lineage>
        <taxon>Bacteria</taxon>
        <taxon>Pseudomonadati</taxon>
        <taxon>Myxococcota</taxon>
        <taxon>Myxococcia</taxon>
        <taxon>Myxococcales</taxon>
        <taxon>Cystobacterineae</taxon>
        <taxon>Archangiaceae</taxon>
        <taxon>Hyalangium</taxon>
    </lineage>
</organism>
<evidence type="ECO:0000313" key="3">
    <source>
        <dbReference type="Proteomes" id="UP001291309"/>
    </source>
</evidence>
<dbReference type="InterPro" id="IPR012337">
    <property type="entry name" value="RNaseH-like_sf"/>
</dbReference>
<dbReference type="Proteomes" id="UP001291309">
    <property type="component" value="Unassembled WGS sequence"/>
</dbReference>
<comment type="caution">
    <text evidence="2">The sequence shown here is derived from an EMBL/GenBank/DDBJ whole genome shotgun (WGS) entry which is preliminary data.</text>
</comment>
<gene>
    <name evidence="2" type="ORF">SYV04_42325</name>
</gene>
<reference evidence="2 3" key="1">
    <citation type="submission" date="2023-12" db="EMBL/GenBank/DDBJ databases">
        <title>the genome sequence of Hyalangium sp. s54d21.</title>
        <authorList>
            <person name="Zhang X."/>
        </authorList>
    </citation>
    <scope>NUCLEOTIDE SEQUENCE [LARGE SCALE GENOMIC DNA]</scope>
    <source>
        <strain evidence="3">s54d21</strain>
    </source>
</reference>
<name>A0ABU5HIL0_9BACT</name>
<sequence>MDQAWLRTSDIDAASGALEEVQRIVSRIRARWPKTRIILRADSGFARDELMAWCEQHGIDFVFGLARNPRLQAMIEEDLQLVRAVSLEEREGAPVRAYRELRYRTLDSWTRERCVVAKTEWLGDKFNPRFVVTSMRPEEHEARALYEQLYCARGDMENRIKEQQLDLFADRTSAHSLRANQLRLWFASAAYVLLNLLRHFGLKGTEMERAQAGTIRLKLLKVAAIVRVSVRRLVLSLSAAAPVRELFARIAQQLREVPTPS</sequence>
<dbReference type="RefSeq" id="WP_321551813.1">
    <property type="nucleotide sequence ID" value="NZ_JAXIVS010000028.1"/>
</dbReference>
<dbReference type="Pfam" id="PF13701">
    <property type="entry name" value="DDE_Tnp_1_4"/>
    <property type="match status" value="1"/>
</dbReference>
<dbReference type="EMBL" id="JAXIVS010000028">
    <property type="protein sequence ID" value="MDY7233100.1"/>
    <property type="molecule type" value="Genomic_DNA"/>
</dbReference>
<proteinExistence type="predicted"/>
<protein>
    <submittedName>
        <fullName evidence="2">IS1380 family transposase</fullName>
    </submittedName>
</protein>
<dbReference type="InterPro" id="IPR025668">
    <property type="entry name" value="Tnp_DDE_dom"/>
</dbReference>
<feature type="domain" description="Transposase DDE" evidence="1">
    <location>
        <begin position="4"/>
        <end position="258"/>
    </location>
</feature>
<evidence type="ECO:0000259" key="1">
    <source>
        <dbReference type="Pfam" id="PF13701"/>
    </source>
</evidence>
<keyword evidence="3" id="KW-1185">Reference proteome</keyword>
<evidence type="ECO:0000313" key="2">
    <source>
        <dbReference type="EMBL" id="MDY7233100.1"/>
    </source>
</evidence>
<dbReference type="InterPro" id="IPR047960">
    <property type="entry name" value="Transpos_IS1380"/>
</dbReference>
<dbReference type="NCBIfam" id="NF033539">
    <property type="entry name" value="transpos_IS1380"/>
    <property type="match status" value="1"/>
</dbReference>